<dbReference type="AlphaFoldDB" id="A0A5P1EYX7"/>
<dbReference type="GO" id="GO:0004857">
    <property type="term" value="F:enzyme inhibitor activity"/>
    <property type="evidence" value="ECO:0007669"/>
    <property type="project" value="InterPro"/>
</dbReference>
<protein>
    <recommendedName>
        <fullName evidence="1">Pectinesterase inhibitor domain-containing protein</fullName>
    </recommendedName>
</protein>
<gene>
    <name evidence="2" type="ORF">A4U43_C05F26220</name>
</gene>
<dbReference type="Pfam" id="PF04043">
    <property type="entry name" value="PMEI"/>
    <property type="match status" value="1"/>
</dbReference>
<dbReference type="SUPFAM" id="SSF101148">
    <property type="entry name" value="Plant invertase/pectin methylesterase inhibitor"/>
    <property type="match status" value="1"/>
</dbReference>
<name>A0A5P1EYX7_ASPOF</name>
<keyword evidence="3" id="KW-1185">Reference proteome</keyword>
<proteinExistence type="predicted"/>
<accession>A0A5P1EYX7</accession>
<feature type="domain" description="Pectinesterase inhibitor" evidence="1">
    <location>
        <begin position="3"/>
        <end position="83"/>
    </location>
</feature>
<evidence type="ECO:0000313" key="2">
    <source>
        <dbReference type="EMBL" id="ONK69739.1"/>
    </source>
</evidence>
<dbReference type="Gramene" id="ONK69739">
    <property type="protein sequence ID" value="ONK69739"/>
    <property type="gene ID" value="A4U43_C05F26220"/>
</dbReference>
<sequence>MAEVVSAKAEADKAMNSASDARRKAFLNNCKGFYGSALDDLQSAMDYLKGEGSEMDIETNIEAALTDVSTCSSEWEESGMKDFPLEEVDKRLESVVGIVFDLSRGRRFE</sequence>
<dbReference type="NCBIfam" id="TIGR01614">
    <property type="entry name" value="PME_inhib"/>
    <property type="match status" value="1"/>
</dbReference>
<dbReference type="Proteomes" id="UP000243459">
    <property type="component" value="Chromosome 5"/>
</dbReference>
<dbReference type="InterPro" id="IPR035513">
    <property type="entry name" value="Invertase/methylesterase_inhib"/>
</dbReference>
<reference evidence="3" key="1">
    <citation type="journal article" date="2017" name="Nat. Commun.">
        <title>The asparagus genome sheds light on the origin and evolution of a young Y chromosome.</title>
        <authorList>
            <person name="Harkess A."/>
            <person name="Zhou J."/>
            <person name="Xu C."/>
            <person name="Bowers J.E."/>
            <person name="Van der Hulst R."/>
            <person name="Ayyampalayam S."/>
            <person name="Mercati F."/>
            <person name="Riccardi P."/>
            <person name="McKain M.R."/>
            <person name="Kakrana A."/>
            <person name="Tang H."/>
            <person name="Ray J."/>
            <person name="Groenendijk J."/>
            <person name="Arikit S."/>
            <person name="Mathioni S.M."/>
            <person name="Nakano M."/>
            <person name="Shan H."/>
            <person name="Telgmann-Rauber A."/>
            <person name="Kanno A."/>
            <person name="Yue Z."/>
            <person name="Chen H."/>
            <person name="Li W."/>
            <person name="Chen Y."/>
            <person name="Xu X."/>
            <person name="Zhang Y."/>
            <person name="Luo S."/>
            <person name="Chen H."/>
            <person name="Gao J."/>
            <person name="Mao Z."/>
            <person name="Pires J.C."/>
            <person name="Luo M."/>
            <person name="Kudrna D."/>
            <person name="Wing R.A."/>
            <person name="Meyers B.C."/>
            <person name="Yi K."/>
            <person name="Kong H."/>
            <person name="Lavrijsen P."/>
            <person name="Sunseri F."/>
            <person name="Falavigna A."/>
            <person name="Ye Y."/>
            <person name="Leebens-Mack J.H."/>
            <person name="Chen G."/>
        </authorList>
    </citation>
    <scope>NUCLEOTIDE SEQUENCE [LARGE SCALE GENOMIC DNA]</scope>
    <source>
        <strain evidence="3">cv. DH0086</strain>
    </source>
</reference>
<evidence type="ECO:0000313" key="3">
    <source>
        <dbReference type="Proteomes" id="UP000243459"/>
    </source>
</evidence>
<organism evidence="2 3">
    <name type="scientific">Asparagus officinalis</name>
    <name type="common">Garden asparagus</name>
    <dbReference type="NCBI Taxonomy" id="4686"/>
    <lineage>
        <taxon>Eukaryota</taxon>
        <taxon>Viridiplantae</taxon>
        <taxon>Streptophyta</taxon>
        <taxon>Embryophyta</taxon>
        <taxon>Tracheophyta</taxon>
        <taxon>Spermatophyta</taxon>
        <taxon>Magnoliopsida</taxon>
        <taxon>Liliopsida</taxon>
        <taxon>Asparagales</taxon>
        <taxon>Asparagaceae</taxon>
        <taxon>Asparagoideae</taxon>
        <taxon>Asparagus</taxon>
    </lineage>
</organism>
<dbReference type="Gene3D" id="1.20.140.40">
    <property type="entry name" value="Invertase/pectin methylesterase inhibitor family protein"/>
    <property type="match status" value="1"/>
</dbReference>
<dbReference type="EMBL" id="CM007385">
    <property type="protein sequence ID" value="ONK69739.1"/>
    <property type="molecule type" value="Genomic_DNA"/>
</dbReference>
<dbReference type="InterPro" id="IPR006501">
    <property type="entry name" value="Pectinesterase_inhib_dom"/>
</dbReference>
<evidence type="ECO:0000259" key="1">
    <source>
        <dbReference type="Pfam" id="PF04043"/>
    </source>
</evidence>